<evidence type="ECO:0000313" key="3">
    <source>
        <dbReference type="EMBL" id="MCP2313501.1"/>
    </source>
</evidence>
<dbReference type="EMBL" id="JAMZDX010000007">
    <property type="protein sequence ID" value="MCP2313501.1"/>
    <property type="molecule type" value="Genomic_DNA"/>
</dbReference>
<dbReference type="Proteomes" id="UP001206483">
    <property type="component" value="Unassembled WGS sequence"/>
</dbReference>
<accession>A0ABT1J8X2</accession>
<feature type="compositionally biased region" description="Low complexity" evidence="1">
    <location>
        <begin position="155"/>
        <end position="165"/>
    </location>
</feature>
<feature type="region of interest" description="Disordered" evidence="1">
    <location>
        <begin position="135"/>
        <end position="180"/>
    </location>
</feature>
<reference evidence="3 4" key="1">
    <citation type="submission" date="2022-06" db="EMBL/GenBank/DDBJ databases">
        <title>Sequencing the genomes of 1000 actinobacteria strains.</title>
        <authorList>
            <person name="Klenk H.-P."/>
        </authorList>
    </citation>
    <scope>NUCLEOTIDE SEQUENCE [LARGE SCALE GENOMIC DNA]</scope>
    <source>
        <strain evidence="3 4">DSM 41656</strain>
    </source>
</reference>
<evidence type="ECO:0008006" key="5">
    <source>
        <dbReference type="Google" id="ProtNLM"/>
    </source>
</evidence>
<dbReference type="RefSeq" id="WP_253803456.1">
    <property type="nucleotide sequence ID" value="NZ_BAAAUB010000017.1"/>
</dbReference>
<sequence length="218" mass="21729">MSPQHQPALRIAGALLASTAALAALPTSVAHAAPGDNGDVKVHDSTTAQDNQRDDPKVCQFFLDAFNFDTVQSVAWTVSQQPPTGNGLALAGAIVLTGGTGRTATYSLPAGHYKLEWTFTGENGNAKQKVFMVDCASSSPTSTPSGPPTGGSPSGRGSSPAAVPGHGHGPSGGVAAGGGGSVHGPEVAEIAAGSLLTAVAVWLGLRAARRRSARNAAS</sequence>
<proteinExistence type="predicted"/>
<name>A0ABT1J8X2_9ACTN</name>
<feature type="signal peptide" evidence="2">
    <location>
        <begin position="1"/>
        <end position="23"/>
    </location>
</feature>
<feature type="chain" id="PRO_5046349395" description="CopC domain-containing protein" evidence="2">
    <location>
        <begin position="24"/>
        <end position="218"/>
    </location>
</feature>
<evidence type="ECO:0000313" key="4">
    <source>
        <dbReference type="Proteomes" id="UP001206483"/>
    </source>
</evidence>
<comment type="caution">
    <text evidence="3">The sequence shown here is derived from an EMBL/GenBank/DDBJ whole genome shotgun (WGS) entry which is preliminary data.</text>
</comment>
<organism evidence="3 4">
    <name type="scientific">Kitasatospora paracochleata</name>
    <dbReference type="NCBI Taxonomy" id="58354"/>
    <lineage>
        <taxon>Bacteria</taxon>
        <taxon>Bacillati</taxon>
        <taxon>Actinomycetota</taxon>
        <taxon>Actinomycetes</taxon>
        <taxon>Kitasatosporales</taxon>
        <taxon>Streptomycetaceae</taxon>
        <taxon>Kitasatospora</taxon>
    </lineage>
</organism>
<evidence type="ECO:0000256" key="2">
    <source>
        <dbReference type="SAM" id="SignalP"/>
    </source>
</evidence>
<feature type="region of interest" description="Disordered" evidence="1">
    <location>
        <begin position="33"/>
        <end position="53"/>
    </location>
</feature>
<keyword evidence="4" id="KW-1185">Reference proteome</keyword>
<gene>
    <name evidence="3" type="ORF">FHR36_006700</name>
</gene>
<feature type="compositionally biased region" description="Gly residues" evidence="1">
    <location>
        <begin position="166"/>
        <end position="180"/>
    </location>
</feature>
<evidence type="ECO:0000256" key="1">
    <source>
        <dbReference type="SAM" id="MobiDB-lite"/>
    </source>
</evidence>
<keyword evidence="2" id="KW-0732">Signal</keyword>
<protein>
    <recommendedName>
        <fullName evidence="5">CopC domain-containing protein</fullName>
    </recommendedName>
</protein>